<dbReference type="KEGG" id="lak:106178481"/>
<evidence type="ECO:0000256" key="2">
    <source>
        <dbReference type="ARBA" id="ARBA00006840"/>
    </source>
</evidence>
<evidence type="ECO:0000256" key="4">
    <source>
        <dbReference type="ARBA" id="ARBA00022989"/>
    </source>
</evidence>
<evidence type="ECO:0000313" key="7">
    <source>
        <dbReference type="Proteomes" id="UP000085678"/>
    </source>
</evidence>
<dbReference type="Gene3D" id="1.10.1450.10">
    <property type="entry name" value="Tetraspanin"/>
    <property type="match status" value="1"/>
</dbReference>
<evidence type="ECO:0000313" key="8">
    <source>
        <dbReference type="RefSeq" id="XP_013417131.1"/>
    </source>
</evidence>
<sequence>MATEGCMSCMKYCMFLFNFIFLIAGLGLSGLGIWLIVDPTLVTSFIPNEDFLQYAGYLLIGLGGFIAIVAFFGCWGAVALSKCMLVMYFLFCLLIFAGLIGGAVMSVLFQDDIKAKLKKEMNATLYTSYGVSKTTTDIWDALQEEVGCCGLSGDEAWLDYQKTAWFARQNGTKVAVPDSCCVEGSDGQILNLAECQKVEATKTDQYIHKKGCFEEGVHKFEAQISQQRWPLFGLAIGTVTILILGMVLSLCLACRSGGKEEKYAM</sequence>
<keyword evidence="4 6" id="KW-1133">Transmembrane helix</keyword>
<proteinExistence type="inferred from homology"/>
<dbReference type="PANTHER" id="PTHR19282:SF519">
    <property type="entry name" value="TETRASPANIN"/>
    <property type="match status" value="1"/>
</dbReference>
<evidence type="ECO:0000256" key="3">
    <source>
        <dbReference type="ARBA" id="ARBA00022692"/>
    </source>
</evidence>
<dbReference type="PANTHER" id="PTHR19282">
    <property type="entry name" value="TETRASPANIN"/>
    <property type="match status" value="1"/>
</dbReference>
<keyword evidence="7" id="KW-1185">Reference proteome</keyword>
<protein>
    <recommendedName>
        <fullName evidence="6">Tetraspanin</fullName>
    </recommendedName>
</protein>
<feature type="transmembrane region" description="Helical" evidence="6">
    <location>
        <begin position="229"/>
        <end position="253"/>
    </location>
</feature>
<evidence type="ECO:0000256" key="1">
    <source>
        <dbReference type="ARBA" id="ARBA00004141"/>
    </source>
</evidence>
<comment type="subcellular location">
    <subcellularLocation>
        <location evidence="1 6">Membrane</location>
        <topology evidence="1 6">Multi-pass membrane protein</topology>
    </subcellularLocation>
</comment>
<dbReference type="InterPro" id="IPR018499">
    <property type="entry name" value="Tetraspanin/Peripherin"/>
</dbReference>
<dbReference type="InParanoid" id="A0A1S3K3D3"/>
<feature type="transmembrane region" description="Helical" evidence="6">
    <location>
        <begin position="12"/>
        <end position="37"/>
    </location>
</feature>
<dbReference type="AlphaFoldDB" id="A0A1S3K3D3"/>
<feature type="transmembrane region" description="Helical" evidence="6">
    <location>
        <begin position="57"/>
        <end position="78"/>
    </location>
</feature>
<dbReference type="OrthoDB" id="438211at2759"/>
<keyword evidence="3 6" id="KW-0812">Transmembrane</keyword>
<organism evidence="7 8">
    <name type="scientific">Lingula anatina</name>
    <name type="common">Brachiopod</name>
    <name type="synonym">Lingula unguis</name>
    <dbReference type="NCBI Taxonomy" id="7574"/>
    <lineage>
        <taxon>Eukaryota</taxon>
        <taxon>Metazoa</taxon>
        <taxon>Spiralia</taxon>
        <taxon>Lophotrochozoa</taxon>
        <taxon>Brachiopoda</taxon>
        <taxon>Linguliformea</taxon>
        <taxon>Lingulata</taxon>
        <taxon>Lingulida</taxon>
        <taxon>Linguloidea</taxon>
        <taxon>Lingulidae</taxon>
        <taxon>Lingula</taxon>
    </lineage>
</organism>
<dbReference type="InterPro" id="IPR008952">
    <property type="entry name" value="Tetraspanin_EC2_sf"/>
</dbReference>
<dbReference type="InterPro" id="IPR000301">
    <property type="entry name" value="Tetraspanin_animals"/>
</dbReference>
<dbReference type="PRINTS" id="PR00259">
    <property type="entry name" value="TMFOUR"/>
</dbReference>
<keyword evidence="5 6" id="KW-0472">Membrane</keyword>
<comment type="similarity">
    <text evidence="2 6">Belongs to the tetraspanin (TM4SF) family.</text>
</comment>
<dbReference type="GeneID" id="106178481"/>
<reference evidence="8" key="1">
    <citation type="submission" date="2025-08" db="UniProtKB">
        <authorList>
            <consortium name="RefSeq"/>
        </authorList>
    </citation>
    <scope>IDENTIFICATION</scope>
    <source>
        <tissue evidence="8">Gonads</tissue>
    </source>
</reference>
<evidence type="ECO:0000256" key="5">
    <source>
        <dbReference type="ARBA" id="ARBA00023136"/>
    </source>
</evidence>
<accession>A0A1S3K3D3</accession>
<dbReference type="PIRSF" id="PIRSF002419">
    <property type="entry name" value="Tetraspanin"/>
    <property type="match status" value="1"/>
</dbReference>
<dbReference type="STRING" id="7574.A0A1S3K3D3"/>
<dbReference type="RefSeq" id="XP_013417131.1">
    <property type="nucleotide sequence ID" value="XM_013561677.1"/>
</dbReference>
<evidence type="ECO:0000256" key="6">
    <source>
        <dbReference type="RuleBase" id="RU361218"/>
    </source>
</evidence>
<dbReference type="FunCoup" id="A0A1S3K3D3">
    <property type="interactions" value="319"/>
</dbReference>
<dbReference type="Pfam" id="PF00335">
    <property type="entry name" value="Tetraspanin"/>
    <property type="match status" value="1"/>
</dbReference>
<dbReference type="Proteomes" id="UP000085678">
    <property type="component" value="Unplaced"/>
</dbReference>
<dbReference type="SUPFAM" id="SSF48652">
    <property type="entry name" value="Tetraspanin"/>
    <property type="match status" value="1"/>
</dbReference>
<gene>
    <name evidence="8" type="primary">LOC106178481</name>
</gene>
<name>A0A1S3K3D3_LINAN</name>
<feature type="transmembrane region" description="Helical" evidence="6">
    <location>
        <begin position="85"/>
        <end position="109"/>
    </location>
</feature>
<dbReference type="GO" id="GO:0005886">
    <property type="term" value="C:plasma membrane"/>
    <property type="evidence" value="ECO:0007669"/>
    <property type="project" value="TreeGrafter"/>
</dbReference>